<evidence type="ECO:0000313" key="4">
    <source>
        <dbReference type="Proteomes" id="UP000273083"/>
    </source>
</evidence>
<accession>A0A3N1X733</accession>
<dbReference type="EMBL" id="RJVG01000020">
    <property type="protein sequence ID" value="ROR21758.1"/>
    <property type="molecule type" value="Genomic_DNA"/>
</dbReference>
<protein>
    <submittedName>
        <fullName evidence="3">Uncharacterized protein</fullName>
    </submittedName>
</protein>
<keyword evidence="2" id="KW-0812">Transmembrane</keyword>
<feature type="transmembrane region" description="Helical" evidence="2">
    <location>
        <begin position="44"/>
        <end position="66"/>
    </location>
</feature>
<feature type="transmembrane region" description="Helical" evidence="2">
    <location>
        <begin position="12"/>
        <end position="32"/>
    </location>
</feature>
<dbReference type="RefSeq" id="WP_123610988.1">
    <property type="nucleotide sequence ID" value="NZ_RJVG01000020.1"/>
</dbReference>
<dbReference type="Proteomes" id="UP000273083">
    <property type="component" value="Unassembled WGS sequence"/>
</dbReference>
<name>A0A3N1X733_9FIRM</name>
<reference evidence="3 4" key="1">
    <citation type="submission" date="2018-11" db="EMBL/GenBank/DDBJ databases">
        <title>Genomic Encyclopedia of Type Strains, Phase IV (KMG-IV): sequencing the most valuable type-strain genomes for metagenomic binning, comparative biology and taxonomic classification.</title>
        <authorList>
            <person name="Goeker M."/>
        </authorList>
    </citation>
    <scope>NUCLEOTIDE SEQUENCE [LARGE SCALE GENOMIC DNA]</scope>
    <source>
        <strain evidence="3 4">DSM 26537</strain>
    </source>
</reference>
<feature type="compositionally biased region" description="Basic and acidic residues" evidence="1">
    <location>
        <begin position="105"/>
        <end position="117"/>
    </location>
</feature>
<dbReference type="AlphaFoldDB" id="A0A3N1X733"/>
<keyword evidence="4" id="KW-1185">Reference proteome</keyword>
<evidence type="ECO:0000313" key="3">
    <source>
        <dbReference type="EMBL" id="ROR21758.1"/>
    </source>
</evidence>
<gene>
    <name evidence="3" type="ORF">EDD66_1206</name>
</gene>
<keyword evidence="2" id="KW-1133">Transmembrane helix</keyword>
<feature type="region of interest" description="Disordered" evidence="1">
    <location>
        <begin position="73"/>
        <end position="117"/>
    </location>
</feature>
<organism evidence="3 4">
    <name type="scientific">Mobilisporobacter senegalensis</name>
    <dbReference type="NCBI Taxonomy" id="1329262"/>
    <lineage>
        <taxon>Bacteria</taxon>
        <taxon>Bacillati</taxon>
        <taxon>Bacillota</taxon>
        <taxon>Clostridia</taxon>
        <taxon>Lachnospirales</taxon>
        <taxon>Lachnospiraceae</taxon>
        <taxon>Mobilisporobacter</taxon>
    </lineage>
</organism>
<comment type="caution">
    <text evidence="3">The sequence shown here is derived from an EMBL/GenBank/DDBJ whole genome shotgun (WGS) entry which is preliminary data.</text>
</comment>
<evidence type="ECO:0000256" key="1">
    <source>
        <dbReference type="SAM" id="MobiDB-lite"/>
    </source>
</evidence>
<keyword evidence="2" id="KW-0472">Membrane</keyword>
<evidence type="ECO:0000256" key="2">
    <source>
        <dbReference type="SAM" id="Phobius"/>
    </source>
</evidence>
<proteinExistence type="predicted"/>
<sequence length="117" mass="13287">MKQNKREYNPKASLSLRMVAGAYLLYIVFSLIKEFGKLEEKDILFNIIFIIIFSIAGVVILVTSTISWMKLSKEEKNGSSQESNEQESKDENSLTDENENSSNVEDEKNDKSDGQDV</sequence>